<evidence type="ECO:0000256" key="8">
    <source>
        <dbReference type="ARBA" id="ARBA00023136"/>
    </source>
</evidence>
<keyword evidence="9" id="KW-0325">Glycoprotein</keyword>
<dbReference type="PANTHER" id="PTHR31392:SF1">
    <property type="entry name" value="ALPHA-1,3-MANNOSYLTRANSFERASE MNN1-RELATED"/>
    <property type="match status" value="1"/>
</dbReference>
<dbReference type="OrthoDB" id="430354at2759"/>
<dbReference type="STRING" id="1754190.A0A1Y2B245"/>
<keyword evidence="5 10" id="KW-0812">Transmembrane</keyword>
<dbReference type="InterPro" id="IPR029044">
    <property type="entry name" value="Nucleotide-diphossugar_trans"/>
</dbReference>
<evidence type="ECO:0000256" key="6">
    <source>
        <dbReference type="ARBA" id="ARBA00022968"/>
    </source>
</evidence>
<comment type="caution">
    <text evidence="11">The sequence shown here is derived from an EMBL/GenBank/DDBJ whole genome shotgun (WGS) entry which is preliminary data.</text>
</comment>
<evidence type="ECO:0000256" key="5">
    <source>
        <dbReference type="ARBA" id="ARBA00022692"/>
    </source>
</evidence>
<reference evidence="11 12" key="1">
    <citation type="submission" date="2016-08" db="EMBL/GenBank/DDBJ databases">
        <title>A Parts List for Fungal Cellulosomes Revealed by Comparative Genomics.</title>
        <authorList>
            <consortium name="DOE Joint Genome Institute"/>
            <person name="Haitjema C.H."/>
            <person name="Gilmore S.P."/>
            <person name="Henske J.K."/>
            <person name="Solomon K.V."/>
            <person name="De Groot R."/>
            <person name="Kuo A."/>
            <person name="Mondo S.J."/>
            <person name="Salamov A.A."/>
            <person name="Labutti K."/>
            <person name="Zhao Z."/>
            <person name="Chiniquy J."/>
            <person name="Barry K."/>
            <person name="Brewer H.M."/>
            <person name="Purvine S.O."/>
            <person name="Wright A.T."/>
            <person name="Boxma B."/>
            <person name="Van Alen T."/>
            <person name="Hackstein J.H."/>
            <person name="Baker S.E."/>
            <person name="Grigoriev I.V."/>
            <person name="O'Malley M.A."/>
        </authorList>
    </citation>
    <scope>NUCLEOTIDE SEQUENCE [LARGE SCALE GENOMIC DNA]</scope>
    <source>
        <strain evidence="11 12">G1</strain>
    </source>
</reference>
<evidence type="ECO:0000256" key="4">
    <source>
        <dbReference type="ARBA" id="ARBA00022679"/>
    </source>
</evidence>
<dbReference type="GO" id="GO:0005794">
    <property type="term" value="C:Golgi apparatus"/>
    <property type="evidence" value="ECO:0007669"/>
    <property type="project" value="TreeGrafter"/>
</dbReference>
<keyword evidence="12" id="KW-1185">Reference proteome</keyword>
<keyword evidence="8 10" id="KW-0472">Membrane</keyword>
<keyword evidence="4" id="KW-0808">Transferase</keyword>
<accession>A0A1Y2B245</accession>
<dbReference type="GO" id="GO:0016020">
    <property type="term" value="C:membrane"/>
    <property type="evidence" value="ECO:0007669"/>
    <property type="project" value="UniProtKB-SubCell"/>
</dbReference>
<protein>
    <recommendedName>
        <fullName evidence="13">Nucleotide-diphospho-sugar transferase</fullName>
    </recommendedName>
</protein>
<dbReference type="AlphaFoldDB" id="A0A1Y2B245"/>
<comment type="similarity">
    <text evidence="2">Belongs to the MNN1/MNT family.</text>
</comment>
<dbReference type="EMBL" id="MCOG01000183">
    <property type="protein sequence ID" value="ORY28883.1"/>
    <property type="molecule type" value="Genomic_DNA"/>
</dbReference>
<comment type="subcellular location">
    <subcellularLocation>
        <location evidence="1">Membrane</location>
        <topology evidence="1">Single-pass type II membrane protein</topology>
    </subcellularLocation>
</comment>
<keyword evidence="6" id="KW-0735">Signal-anchor</keyword>
<evidence type="ECO:0008006" key="13">
    <source>
        <dbReference type="Google" id="ProtNLM"/>
    </source>
</evidence>
<evidence type="ECO:0000256" key="3">
    <source>
        <dbReference type="ARBA" id="ARBA00022676"/>
    </source>
</evidence>
<dbReference type="GO" id="GO:0006493">
    <property type="term" value="P:protein O-linked glycosylation"/>
    <property type="evidence" value="ECO:0007669"/>
    <property type="project" value="TreeGrafter"/>
</dbReference>
<keyword evidence="3" id="KW-0328">Glycosyltransferase</keyword>
<dbReference type="InterPro" id="IPR022751">
    <property type="entry name" value="Alpha_mannosyltransferase"/>
</dbReference>
<evidence type="ECO:0000256" key="10">
    <source>
        <dbReference type="SAM" id="Phobius"/>
    </source>
</evidence>
<evidence type="ECO:0000256" key="1">
    <source>
        <dbReference type="ARBA" id="ARBA00004606"/>
    </source>
</evidence>
<feature type="transmembrane region" description="Helical" evidence="10">
    <location>
        <begin position="9"/>
        <end position="29"/>
    </location>
</feature>
<dbReference type="Pfam" id="PF11051">
    <property type="entry name" value="Mannosyl_trans3"/>
    <property type="match status" value="1"/>
</dbReference>
<keyword evidence="7 10" id="KW-1133">Transmembrane helix</keyword>
<evidence type="ECO:0000256" key="9">
    <source>
        <dbReference type="ARBA" id="ARBA00023180"/>
    </source>
</evidence>
<evidence type="ECO:0000313" key="11">
    <source>
        <dbReference type="EMBL" id="ORY28883.1"/>
    </source>
</evidence>
<dbReference type="GO" id="GO:0000033">
    <property type="term" value="F:alpha-1,3-mannosyltransferase activity"/>
    <property type="evidence" value="ECO:0007669"/>
    <property type="project" value="TreeGrafter"/>
</dbReference>
<proteinExistence type="inferred from homology"/>
<gene>
    <name evidence="11" type="ORF">LY90DRAFT_705650</name>
</gene>
<dbReference type="SUPFAM" id="SSF53448">
    <property type="entry name" value="Nucleotide-diphospho-sugar transferases"/>
    <property type="match status" value="1"/>
</dbReference>
<organism evidence="11 12">
    <name type="scientific">Neocallimastix californiae</name>
    <dbReference type="NCBI Taxonomy" id="1754190"/>
    <lineage>
        <taxon>Eukaryota</taxon>
        <taxon>Fungi</taxon>
        <taxon>Fungi incertae sedis</taxon>
        <taxon>Chytridiomycota</taxon>
        <taxon>Chytridiomycota incertae sedis</taxon>
        <taxon>Neocallimastigomycetes</taxon>
        <taxon>Neocallimastigales</taxon>
        <taxon>Neocallimastigaceae</taxon>
        <taxon>Neocallimastix</taxon>
    </lineage>
</organism>
<evidence type="ECO:0000256" key="7">
    <source>
        <dbReference type="ARBA" id="ARBA00022989"/>
    </source>
</evidence>
<dbReference type="Proteomes" id="UP000193920">
    <property type="component" value="Unassembled WGS sequence"/>
</dbReference>
<evidence type="ECO:0000256" key="2">
    <source>
        <dbReference type="ARBA" id="ARBA00009105"/>
    </source>
</evidence>
<dbReference type="PANTHER" id="PTHR31392">
    <property type="entry name" value="ALPHA-1,3-MANNOSYLTRANSFERASE MNN1-RELATED"/>
    <property type="match status" value="1"/>
</dbReference>
<evidence type="ECO:0000313" key="12">
    <source>
        <dbReference type="Proteomes" id="UP000193920"/>
    </source>
</evidence>
<name>A0A1Y2B245_9FUNG</name>
<sequence>MRISRKRVIIPMLIVLGSMIFISLFLFSIKRSANVSEHYSDLLNQEKVSNKNIVDVPKNETEKEVVNEKISEKASDNHRKLENKLSALVVKSFHKGIATEDFITLRDRVELHSYLWREIFGEGPYSAETFKDASFLISDPKKLTGNRRILASLHQSLYPWLYKRRFYSAKNLFKSFDGRGIVICAGDGHFGFAISTVDALRNIIESDLPIEIFYNGEEDLSVQNRKKFQEYKNVYVSDIRKYFDDEPLQIGGWAIKPFSVLASRFKEVILMDADAMYIKDPAILFEDEGYKETGTLFFRDRTLYPGPHSGSQWLKNWMVDPLPETKGLRFWNEESAHEMESSTVVIDKSRTILGVLAVCKFNEQKIRDDVVYKHVHGDKETFWMGFDMARQHYNEIPLPIVFVGELAVGAEGDDPNAEQLCGHVGHLSRDGHVLFWNDHIVKDKNDERYNDRLLKFEVYLIEDTEAEWPTFHCMNLDGRKTTPFDDEENDIINQIIQRERKMHFVVSGTYEDELEKNQKNY</sequence>